<accession>A0A1Y4L936</accession>
<feature type="compositionally biased region" description="Basic and acidic residues" evidence="1">
    <location>
        <begin position="70"/>
        <end position="84"/>
    </location>
</feature>
<proteinExistence type="predicted"/>
<comment type="caution">
    <text evidence="2">The sequence shown here is derived from an EMBL/GenBank/DDBJ whole genome shotgun (WGS) entry which is preliminary data.</text>
</comment>
<dbReference type="AlphaFoldDB" id="A0A1Y4L936"/>
<dbReference type="EMBL" id="NFKK01000005">
    <property type="protein sequence ID" value="OUP53234.1"/>
    <property type="molecule type" value="Genomic_DNA"/>
</dbReference>
<reference evidence="3" key="1">
    <citation type="submission" date="2017-04" db="EMBL/GenBank/DDBJ databases">
        <title>Function of individual gut microbiota members based on whole genome sequencing of pure cultures obtained from chicken caecum.</title>
        <authorList>
            <person name="Medvecky M."/>
            <person name="Cejkova D."/>
            <person name="Polansky O."/>
            <person name="Karasova D."/>
            <person name="Kubasova T."/>
            <person name="Cizek A."/>
            <person name="Rychlik I."/>
        </authorList>
    </citation>
    <scope>NUCLEOTIDE SEQUENCE [LARGE SCALE GENOMIC DNA]</scope>
    <source>
        <strain evidence="3">An180</strain>
    </source>
</reference>
<evidence type="ECO:0000313" key="3">
    <source>
        <dbReference type="Proteomes" id="UP000195897"/>
    </source>
</evidence>
<dbReference type="Proteomes" id="UP000195897">
    <property type="component" value="Unassembled WGS sequence"/>
</dbReference>
<protein>
    <submittedName>
        <fullName evidence="2">Uncharacterized protein</fullName>
    </submittedName>
</protein>
<evidence type="ECO:0000256" key="1">
    <source>
        <dbReference type="SAM" id="MobiDB-lite"/>
    </source>
</evidence>
<dbReference type="RefSeq" id="WP_087372128.1">
    <property type="nucleotide sequence ID" value="NZ_NFKK01000005.1"/>
</dbReference>
<evidence type="ECO:0000313" key="2">
    <source>
        <dbReference type="EMBL" id="OUP53234.1"/>
    </source>
</evidence>
<organism evidence="2 3">
    <name type="scientific">Butyricicoccus pullicaecorum</name>
    <dbReference type="NCBI Taxonomy" id="501571"/>
    <lineage>
        <taxon>Bacteria</taxon>
        <taxon>Bacillati</taxon>
        <taxon>Bacillota</taxon>
        <taxon>Clostridia</taxon>
        <taxon>Eubacteriales</taxon>
        <taxon>Butyricicoccaceae</taxon>
        <taxon>Butyricicoccus</taxon>
    </lineage>
</organism>
<sequence length="107" mass="12678">MAEWKSLDVLICEYTEAQRRLEEAIERNRAQAAESRNIVQRMKLDRACEVMRLELASLTRRIIEMQNIVKERENRERHQREQASHGRGAGRKAVWPDCDCPDRAYHT</sequence>
<feature type="region of interest" description="Disordered" evidence="1">
    <location>
        <begin position="70"/>
        <end position="98"/>
    </location>
</feature>
<gene>
    <name evidence="2" type="ORF">B5F17_06585</name>
</gene>
<name>A0A1Y4L936_9FIRM</name>